<dbReference type="GO" id="GO:0016787">
    <property type="term" value="F:hydrolase activity"/>
    <property type="evidence" value="ECO:0007669"/>
    <property type="project" value="UniProtKB-KW"/>
</dbReference>
<proteinExistence type="predicted"/>
<evidence type="ECO:0000256" key="1">
    <source>
        <dbReference type="ARBA" id="ARBA00022801"/>
    </source>
</evidence>
<dbReference type="Proteomes" id="UP000494201">
    <property type="component" value="Unassembled WGS sequence"/>
</dbReference>
<dbReference type="RefSeq" id="WP_174925616.1">
    <property type="nucleotide sequence ID" value="NZ_CABVLY010000004.1"/>
</dbReference>
<reference evidence="4 5" key="1">
    <citation type="submission" date="2019-09" db="EMBL/GenBank/DDBJ databases">
        <authorList>
            <person name="Depoorter E."/>
        </authorList>
    </citation>
    <scope>NUCLEOTIDE SEQUENCE [LARGE SCALE GENOMIC DNA]</scope>
    <source>
        <strain evidence="4">LMG 20980</strain>
    </source>
</reference>
<dbReference type="EMBL" id="JAFCIQ010000004">
    <property type="protein sequence ID" value="MBM2766383.1"/>
    <property type="molecule type" value="Genomic_DNA"/>
</dbReference>
<feature type="domain" description="BD-FAE-like" evidence="2">
    <location>
        <begin position="63"/>
        <end position="168"/>
    </location>
</feature>
<accession>A0A6P2G5D7</accession>
<dbReference type="EMBL" id="CABVLY010000004">
    <property type="protein sequence ID" value="VVU48755.1"/>
    <property type="molecule type" value="Genomic_DNA"/>
</dbReference>
<name>A0A6P2G5D7_9BURK</name>
<sequence>MPVYRSFDQQELDLQYNVRAGIPDHLDIFDRWSRTSAAFRCQYAANENVRYGSDEKQTLDFFPAKDKGGPVLIFIHGGYWQSLDKSDFSTVALPYLLANINVAIVNYRLAPSVRMGDIVQDNIQALAYLYRNARDLGFDRDSIYVSGSSAGGHLTAILAGTDWTSRDLPEDVVKGACALSGLYDLEPIRLCYLNEAVRLDEQEVADFSPKFHLPSPTLPFILSVGGDESDEFHRLQAEYQTRLNNHGLDVQIVRQHDGHHFDAVDRLGEVGGALSQAVIDMILRR</sequence>
<gene>
    <name evidence="4" type="ORF">BAN20980_01454</name>
    <name evidence="3" type="ORF">JQK92_08080</name>
</gene>
<dbReference type="Pfam" id="PF20434">
    <property type="entry name" value="BD-FAE"/>
    <property type="match status" value="1"/>
</dbReference>
<dbReference type="PANTHER" id="PTHR48081:SF33">
    <property type="entry name" value="KYNURENINE FORMAMIDASE"/>
    <property type="match status" value="1"/>
</dbReference>
<dbReference type="Gene3D" id="3.40.50.1820">
    <property type="entry name" value="alpha/beta hydrolase"/>
    <property type="match status" value="1"/>
</dbReference>
<evidence type="ECO:0000313" key="4">
    <source>
        <dbReference type="EMBL" id="VVU48755.1"/>
    </source>
</evidence>
<dbReference type="InterPro" id="IPR050300">
    <property type="entry name" value="GDXG_lipolytic_enzyme"/>
</dbReference>
<dbReference type="InterPro" id="IPR049492">
    <property type="entry name" value="BD-FAE-like_dom"/>
</dbReference>
<dbReference type="InterPro" id="IPR029058">
    <property type="entry name" value="AB_hydrolase_fold"/>
</dbReference>
<dbReference type="AlphaFoldDB" id="A0A6P2G5D7"/>
<evidence type="ECO:0000313" key="6">
    <source>
        <dbReference type="Proteomes" id="UP000755577"/>
    </source>
</evidence>
<dbReference type="GeneID" id="56499484"/>
<keyword evidence="6" id="KW-1185">Reference proteome</keyword>
<protein>
    <submittedName>
        <fullName evidence="3">Alpha/beta hydrolase</fullName>
    </submittedName>
    <submittedName>
        <fullName evidence="4">Esterase</fullName>
    </submittedName>
</protein>
<evidence type="ECO:0000259" key="2">
    <source>
        <dbReference type="Pfam" id="PF20434"/>
    </source>
</evidence>
<dbReference type="PANTHER" id="PTHR48081">
    <property type="entry name" value="AB HYDROLASE SUPERFAMILY PROTEIN C4A8.06C"/>
    <property type="match status" value="1"/>
</dbReference>
<reference evidence="3 6" key="2">
    <citation type="submission" date="2021-02" db="EMBL/GenBank/DDBJ databases">
        <title>Draft genome of the type strains Burkholderia anthina DSM16086.</title>
        <authorList>
            <person name="Hertel R."/>
            <person name="Meissner J."/>
            <person name="Poehlein A."/>
            <person name="Daniel R."/>
            <person name="Commichau F.M."/>
        </authorList>
    </citation>
    <scope>NUCLEOTIDE SEQUENCE [LARGE SCALE GENOMIC DNA]</scope>
    <source>
        <strain evidence="3 6">DSM 16086</strain>
    </source>
</reference>
<keyword evidence="1 3" id="KW-0378">Hydrolase</keyword>
<dbReference type="Proteomes" id="UP000755577">
    <property type="component" value="Unassembled WGS sequence"/>
</dbReference>
<dbReference type="SUPFAM" id="SSF53474">
    <property type="entry name" value="alpha/beta-Hydrolases"/>
    <property type="match status" value="1"/>
</dbReference>
<organism evidence="4 5">
    <name type="scientific">Burkholderia anthina</name>
    <dbReference type="NCBI Taxonomy" id="179879"/>
    <lineage>
        <taxon>Bacteria</taxon>
        <taxon>Pseudomonadati</taxon>
        <taxon>Pseudomonadota</taxon>
        <taxon>Betaproteobacteria</taxon>
        <taxon>Burkholderiales</taxon>
        <taxon>Burkholderiaceae</taxon>
        <taxon>Burkholderia</taxon>
        <taxon>Burkholderia cepacia complex</taxon>
    </lineage>
</organism>
<evidence type="ECO:0000313" key="5">
    <source>
        <dbReference type="Proteomes" id="UP000494201"/>
    </source>
</evidence>
<evidence type="ECO:0000313" key="3">
    <source>
        <dbReference type="EMBL" id="MBM2766383.1"/>
    </source>
</evidence>